<evidence type="ECO:0000313" key="7">
    <source>
        <dbReference type="EMBL" id="RDH82216.1"/>
    </source>
</evidence>
<keyword evidence="2 5" id="KW-0963">Cytoplasm</keyword>
<feature type="binding site" evidence="5">
    <location>
        <position position="234"/>
    </location>
    <ligand>
        <name>substrate</name>
    </ligand>
</feature>
<dbReference type="InterPro" id="IPR010076">
    <property type="entry name" value="BioH"/>
</dbReference>
<comment type="function">
    <text evidence="5">The physiological role of BioH is to remove the methyl group introduced by BioC when the pimeloyl moiety is complete. It allows to synthesize pimeloyl-ACP via the fatty acid synthetic pathway through the hydrolysis of the ester bonds of pimeloyl-ACP esters.</text>
</comment>
<accession>A0A370DDJ1</accession>
<comment type="catalytic activity">
    <reaction evidence="5">
        <text>6-carboxyhexanoyl-[ACP] methyl ester + H2O = 6-carboxyhexanoyl-[ACP] + methanol + H(+)</text>
        <dbReference type="Rhea" id="RHEA:42700"/>
        <dbReference type="Rhea" id="RHEA-COMP:9955"/>
        <dbReference type="Rhea" id="RHEA-COMP:10186"/>
        <dbReference type="ChEBI" id="CHEBI:15377"/>
        <dbReference type="ChEBI" id="CHEBI:15378"/>
        <dbReference type="ChEBI" id="CHEBI:17790"/>
        <dbReference type="ChEBI" id="CHEBI:78846"/>
        <dbReference type="ChEBI" id="CHEBI:82735"/>
        <dbReference type="EC" id="3.1.1.85"/>
    </reaction>
</comment>
<evidence type="ECO:0000256" key="3">
    <source>
        <dbReference type="ARBA" id="ARBA00022756"/>
    </source>
</evidence>
<dbReference type="PANTHER" id="PTHR43194">
    <property type="entry name" value="HYDROLASE ALPHA/BETA FOLD FAMILY"/>
    <property type="match status" value="1"/>
</dbReference>
<reference evidence="7 8" key="1">
    <citation type="journal article" date="2018" name="ISME J.">
        <title>Endosymbiont genomes yield clues of tubeworm success.</title>
        <authorList>
            <person name="Li Y."/>
            <person name="Liles M.R."/>
            <person name="Halanych K.M."/>
        </authorList>
    </citation>
    <scope>NUCLEOTIDE SEQUENCE [LARGE SCALE GENOMIC DNA]</scope>
    <source>
        <strain evidence="7">A1462</strain>
    </source>
</reference>
<feature type="binding site" evidence="5">
    <location>
        <begin position="80"/>
        <end position="81"/>
    </location>
    <ligand>
        <name>substrate</name>
    </ligand>
</feature>
<evidence type="ECO:0000259" key="6">
    <source>
        <dbReference type="Pfam" id="PF00561"/>
    </source>
</evidence>
<dbReference type="InterPro" id="IPR050228">
    <property type="entry name" value="Carboxylesterase_BioH"/>
</dbReference>
<comment type="similarity">
    <text evidence="5">Belongs to the AB hydrolase superfamily. Carboxylesterase BioH family.</text>
</comment>
<feature type="domain" description="AB hydrolase-1" evidence="6">
    <location>
        <begin position="13"/>
        <end position="240"/>
    </location>
</feature>
<dbReference type="UniPathway" id="UPA00078"/>
<dbReference type="SUPFAM" id="SSF53474">
    <property type="entry name" value="alpha/beta-Hydrolases"/>
    <property type="match status" value="1"/>
</dbReference>
<dbReference type="InterPro" id="IPR000073">
    <property type="entry name" value="AB_hydrolase_1"/>
</dbReference>
<dbReference type="GO" id="GO:0090499">
    <property type="term" value="F:pimelyl-[acyl-carrier protein] methyl ester esterase activity"/>
    <property type="evidence" value="ECO:0007669"/>
    <property type="project" value="UniProtKB-EC"/>
</dbReference>
<dbReference type="AlphaFoldDB" id="A0A370DDJ1"/>
<dbReference type="GO" id="GO:0009102">
    <property type="term" value="P:biotin biosynthetic process"/>
    <property type="evidence" value="ECO:0007669"/>
    <property type="project" value="UniProtKB-UniRule"/>
</dbReference>
<evidence type="ECO:0000313" key="8">
    <source>
        <dbReference type="Proteomes" id="UP000254771"/>
    </source>
</evidence>
<dbReference type="Pfam" id="PF00561">
    <property type="entry name" value="Abhydrolase_1"/>
    <property type="match status" value="1"/>
</dbReference>
<sequence>MRLNLETLGRGEPLVLLHGWGMNSAVWGGFAERLAENRRVIQIDLPGHGDSPFAEKRSLREWADACLAVAPERAVWIGWSLGAQVALQVALDQPERVQKLISLAGTPRFVQGESWPHAMADKTLGQFATSLKQDHRKTLERFLALQVRGSDEARATLRALKARLMEKPDPQPTALESGLSLLKNVDLREDLAALQMPTLWLYGERDTLVPAAAADLLLAMLPQAEVHRISAAAHAPFLSHQDETLALIETFLERSSEQ</sequence>
<feature type="active site" evidence="5">
    <location>
        <position position="234"/>
    </location>
</feature>
<feature type="binding site" evidence="5">
    <location>
        <position position="20"/>
    </location>
    <ligand>
        <name>substrate</name>
    </ligand>
</feature>
<dbReference type="PANTHER" id="PTHR43194:SF5">
    <property type="entry name" value="PIMELOYL-[ACYL-CARRIER PROTEIN] METHYL ESTER ESTERASE"/>
    <property type="match status" value="1"/>
</dbReference>
<proteinExistence type="inferred from homology"/>
<evidence type="ECO:0000256" key="4">
    <source>
        <dbReference type="ARBA" id="ARBA00022801"/>
    </source>
</evidence>
<comment type="caution">
    <text evidence="7">The sequence shown here is derived from an EMBL/GenBank/DDBJ whole genome shotgun (WGS) entry which is preliminary data.</text>
</comment>
<comment type="subunit">
    <text evidence="5">Monomer.</text>
</comment>
<dbReference type="Gene3D" id="3.40.50.1820">
    <property type="entry name" value="alpha/beta hydrolase"/>
    <property type="match status" value="1"/>
</dbReference>
<name>A0A370DDJ1_9GAMM</name>
<keyword evidence="8" id="KW-1185">Reference proteome</keyword>
<dbReference type="NCBIfam" id="TIGR01738">
    <property type="entry name" value="bioH"/>
    <property type="match status" value="1"/>
</dbReference>
<comment type="subcellular location">
    <subcellularLocation>
        <location evidence="5">Cytoplasm</location>
    </subcellularLocation>
</comment>
<evidence type="ECO:0000256" key="5">
    <source>
        <dbReference type="HAMAP-Rule" id="MF_01260"/>
    </source>
</evidence>
<feature type="binding site" evidence="5">
    <location>
        <begin position="142"/>
        <end position="146"/>
    </location>
    <ligand>
        <name>substrate</name>
    </ligand>
</feature>
<dbReference type="HAMAP" id="MF_01260">
    <property type="entry name" value="Carboxylester"/>
    <property type="match status" value="1"/>
</dbReference>
<keyword evidence="1 5" id="KW-0719">Serine esterase</keyword>
<dbReference type="EMBL" id="QFXE01000021">
    <property type="protein sequence ID" value="RDH82216.1"/>
    <property type="molecule type" value="Genomic_DNA"/>
</dbReference>
<dbReference type="GO" id="GO:0005737">
    <property type="term" value="C:cytoplasm"/>
    <property type="evidence" value="ECO:0007669"/>
    <property type="project" value="UniProtKB-SubCell"/>
</dbReference>
<evidence type="ECO:0000256" key="1">
    <source>
        <dbReference type="ARBA" id="ARBA00022487"/>
    </source>
</evidence>
<comment type="pathway">
    <text evidence="5">Cofactor biosynthesis; biotin biosynthesis.</text>
</comment>
<dbReference type="EC" id="3.1.1.85" evidence="5"/>
<evidence type="ECO:0000256" key="2">
    <source>
        <dbReference type="ARBA" id="ARBA00022490"/>
    </source>
</evidence>
<dbReference type="Proteomes" id="UP000254771">
    <property type="component" value="Unassembled WGS sequence"/>
</dbReference>
<feature type="active site" evidence="5">
    <location>
        <position position="206"/>
    </location>
</feature>
<gene>
    <name evidence="5 7" type="primary">bioH</name>
    <name evidence="7" type="ORF">DIZ78_17555</name>
</gene>
<dbReference type="InterPro" id="IPR029058">
    <property type="entry name" value="AB_hydrolase_fold"/>
</dbReference>
<feature type="active site" description="Nucleophile" evidence="5">
    <location>
        <position position="80"/>
    </location>
</feature>
<keyword evidence="3 5" id="KW-0093">Biotin biosynthesis</keyword>
<keyword evidence="4 5" id="KW-0378">Hydrolase</keyword>
<organism evidence="7 8">
    <name type="scientific">endosymbiont of Escarpia spicata</name>
    <dbReference type="NCBI Taxonomy" id="2200908"/>
    <lineage>
        <taxon>Bacteria</taxon>
        <taxon>Pseudomonadati</taxon>
        <taxon>Pseudomonadota</taxon>
        <taxon>Gammaproteobacteria</taxon>
        <taxon>sulfur-oxidizing symbionts</taxon>
    </lineage>
</organism>
<protein>
    <recommendedName>
        <fullName evidence="5">Pimeloyl-[acyl-carrier protein] methyl ester esterase</fullName>
        <ecNumber evidence="5">3.1.1.85</ecNumber>
    </recommendedName>
    <alternativeName>
        <fullName evidence="5">Biotin synthesis protein BioH</fullName>
    </alternativeName>
    <alternativeName>
        <fullName evidence="5">Carboxylesterase BioH</fullName>
    </alternativeName>
</protein>